<comment type="subcellular location">
    <subcellularLocation>
        <location evidence="1">Cell membrane</location>
        <topology evidence="1">Multi-pass membrane protein</topology>
    </subcellularLocation>
</comment>
<feature type="transmembrane region" description="Helical" evidence="7">
    <location>
        <begin position="177"/>
        <end position="199"/>
    </location>
</feature>
<organism evidence="9 10">
    <name type="scientific">Actinomadura barringtoniae</name>
    <dbReference type="NCBI Taxonomy" id="1427535"/>
    <lineage>
        <taxon>Bacteria</taxon>
        <taxon>Bacillati</taxon>
        <taxon>Actinomycetota</taxon>
        <taxon>Actinomycetes</taxon>
        <taxon>Streptosporangiales</taxon>
        <taxon>Thermomonosporaceae</taxon>
        <taxon>Actinomadura</taxon>
    </lineage>
</organism>
<feature type="transmembrane region" description="Helical" evidence="7">
    <location>
        <begin position="415"/>
        <end position="435"/>
    </location>
</feature>
<dbReference type="PANTHER" id="PTHR42718:SF46">
    <property type="entry name" value="BLR6921 PROTEIN"/>
    <property type="match status" value="1"/>
</dbReference>
<feature type="transmembrane region" description="Helical" evidence="7">
    <location>
        <begin position="341"/>
        <end position="361"/>
    </location>
</feature>
<evidence type="ECO:0000256" key="3">
    <source>
        <dbReference type="ARBA" id="ARBA00022475"/>
    </source>
</evidence>
<dbReference type="SUPFAM" id="SSF103473">
    <property type="entry name" value="MFS general substrate transporter"/>
    <property type="match status" value="1"/>
</dbReference>
<feature type="transmembrane region" description="Helical" evidence="7">
    <location>
        <begin position="309"/>
        <end position="329"/>
    </location>
</feature>
<evidence type="ECO:0000313" key="9">
    <source>
        <dbReference type="EMBL" id="MBO2451268.1"/>
    </source>
</evidence>
<feature type="transmembrane region" description="Helical" evidence="7">
    <location>
        <begin position="373"/>
        <end position="395"/>
    </location>
</feature>
<evidence type="ECO:0000256" key="4">
    <source>
        <dbReference type="ARBA" id="ARBA00022692"/>
    </source>
</evidence>
<feature type="transmembrane region" description="Helical" evidence="7">
    <location>
        <begin position="277"/>
        <end position="297"/>
    </location>
</feature>
<evidence type="ECO:0000256" key="7">
    <source>
        <dbReference type="SAM" id="Phobius"/>
    </source>
</evidence>
<gene>
    <name evidence="9" type="ORF">J4573_29535</name>
</gene>
<protein>
    <submittedName>
        <fullName evidence="9">MFS transporter</fullName>
    </submittedName>
</protein>
<dbReference type="InterPro" id="IPR036259">
    <property type="entry name" value="MFS_trans_sf"/>
</dbReference>
<evidence type="ECO:0000256" key="1">
    <source>
        <dbReference type="ARBA" id="ARBA00004651"/>
    </source>
</evidence>
<evidence type="ECO:0000256" key="6">
    <source>
        <dbReference type="ARBA" id="ARBA00023136"/>
    </source>
</evidence>
<dbReference type="GO" id="GO:0005886">
    <property type="term" value="C:plasma membrane"/>
    <property type="evidence" value="ECO:0007669"/>
    <property type="project" value="UniProtKB-SubCell"/>
</dbReference>
<dbReference type="Gene3D" id="1.20.1720.10">
    <property type="entry name" value="Multidrug resistance protein D"/>
    <property type="match status" value="1"/>
</dbReference>
<keyword evidence="10" id="KW-1185">Reference proteome</keyword>
<dbReference type="CDD" id="cd17321">
    <property type="entry name" value="MFS_MMR_MDR_like"/>
    <property type="match status" value="1"/>
</dbReference>
<feature type="transmembrane region" description="Helical" evidence="7">
    <location>
        <begin position="245"/>
        <end position="265"/>
    </location>
</feature>
<keyword evidence="5 7" id="KW-1133">Transmembrane helix</keyword>
<dbReference type="InterPro" id="IPR020846">
    <property type="entry name" value="MFS_dom"/>
</dbReference>
<feature type="transmembrane region" description="Helical" evidence="7">
    <location>
        <begin position="143"/>
        <end position="165"/>
    </location>
</feature>
<evidence type="ECO:0000259" key="8">
    <source>
        <dbReference type="PROSITE" id="PS50850"/>
    </source>
</evidence>
<feature type="transmembrane region" description="Helical" evidence="7">
    <location>
        <begin position="205"/>
        <end position="224"/>
    </location>
</feature>
<dbReference type="GO" id="GO:0022857">
    <property type="term" value="F:transmembrane transporter activity"/>
    <property type="evidence" value="ECO:0007669"/>
    <property type="project" value="InterPro"/>
</dbReference>
<proteinExistence type="predicted"/>
<evidence type="ECO:0000313" key="10">
    <source>
        <dbReference type="Proteomes" id="UP000669179"/>
    </source>
</evidence>
<keyword evidence="3" id="KW-1003">Cell membrane</keyword>
<dbReference type="PANTHER" id="PTHR42718">
    <property type="entry name" value="MAJOR FACILITATOR SUPERFAMILY MULTIDRUG TRANSPORTER MFSC"/>
    <property type="match status" value="1"/>
</dbReference>
<keyword evidence="6 7" id="KW-0472">Membrane</keyword>
<feature type="transmembrane region" description="Helical" evidence="7">
    <location>
        <begin position="27"/>
        <end position="45"/>
    </location>
</feature>
<comment type="caution">
    <text evidence="9">The sequence shown here is derived from an EMBL/GenBank/DDBJ whole genome shotgun (WGS) entry which is preliminary data.</text>
</comment>
<accession>A0A939T5Z9</accession>
<evidence type="ECO:0000256" key="5">
    <source>
        <dbReference type="ARBA" id="ARBA00022989"/>
    </source>
</evidence>
<dbReference type="AlphaFoldDB" id="A0A939T5Z9"/>
<dbReference type="Gene3D" id="1.20.1250.20">
    <property type="entry name" value="MFS general substrate transporter like domains"/>
    <property type="match status" value="1"/>
</dbReference>
<dbReference type="InterPro" id="IPR011701">
    <property type="entry name" value="MFS"/>
</dbReference>
<keyword evidence="2" id="KW-0813">Transport</keyword>
<reference evidence="9" key="1">
    <citation type="submission" date="2021-03" db="EMBL/GenBank/DDBJ databases">
        <authorList>
            <person name="Kanchanasin P."/>
            <person name="Saeng-In P."/>
            <person name="Phongsopitanun W."/>
            <person name="Yuki M."/>
            <person name="Kudo T."/>
            <person name="Ohkuma M."/>
            <person name="Tanasupawat S."/>
        </authorList>
    </citation>
    <scope>NUCLEOTIDE SEQUENCE</scope>
    <source>
        <strain evidence="9">GKU 128</strain>
    </source>
</reference>
<sequence>MIGVDTSVVTIALPGIRDALHLSTSGLTWVQNSYMLTFGGLLLLGGRTGDIFGRRRVFAAGVVVFTLASLLGGVATSGGMLIAARALQGVAAAVAAPSAMALIAANFEGAARVRALSIFSGVTGAGAAIGMLVGGVLTEAASWRWVFFINLPVGLALAVLGPRFITETPRRPGRFDIAGTVTSVLGMTALVFGFIRAGSDGWRDGLTIGAFAASIVLLAAFVAVEARVRQPIVPLRLFRDRDRSGAYLAMPLYVSGMFGAFFFLTQYLQEVLGYGPLRAGVAFLPMVGMQFTVLRILPRVLPRFGARPFVVTGAILVGLGLLWLSRVSADSGYVTGMLGPFLMMGAGGGIAIMPLNMTVLAKVPAEDAGAASGVAQAVIWLGASLGSAVLVTVFGAATRHTTGDPAHVMVHGLDVVFASGAAFALAALLVVLVALRPQRKQEQPAGA</sequence>
<feature type="domain" description="Major facilitator superfamily (MFS) profile" evidence="8">
    <location>
        <begin position="1"/>
        <end position="439"/>
    </location>
</feature>
<dbReference type="EMBL" id="JAGEOJ010000012">
    <property type="protein sequence ID" value="MBO2451268.1"/>
    <property type="molecule type" value="Genomic_DNA"/>
</dbReference>
<name>A0A939T5Z9_9ACTN</name>
<evidence type="ECO:0000256" key="2">
    <source>
        <dbReference type="ARBA" id="ARBA00022448"/>
    </source>
</evidence>
<dbReference type="Proteomes" id="UP000669179">
    <property type="component" value="Unassembled WGS sequence"/>
</dbReference>
<dbReference type="PROSITE" id="PS50850">
    <property type="entry name" value="MFS"/>
    <property type="match status" value="1"/>
</dbReference>
<keyword evidence="4 7" id="KW-0812">Transmembrane</keyword>
<dbReference type="Pfam" id="PF07690">
    <property type="entry name" value="MFS_1"/>
    <property type="match status" value="1"/>
</dbReference>
<feature type="transmembrane region" description="Helical" evidence="7">
    <location>
        <begin position="57"/>
        <end position="76"/>
    </location>
</feature>
<feature type="transmembrane region" description="Helical" evidence="7">
    <location>
        <begin position="116"/>
        <end position="137"/>
    </location>
</feature>
<feature type="transmembrane region" description="Helical" evidence="7">
    <location>
        <begin position="82"/>
        <end position="104"/>
    </location>
</feature>